<protein>
    <submittedName>
        <fullName evidence="2">Uncharacterized protein</fullName>
    </submittedName>
</protein>
<reference evidence="1" key="2">
    <citation type="journal article" date="2020" name="mSystems">
        <title>Genome- and Community-Level Interaction Insights into Carbon Utilization and Element Cycling Functions of Hydrothermarchaeota in Hydrothermal Sediment.</title>
        <authorList>
            <person name="Zhou Z."/>
            <person name="Liu Y."/>
            <person name="Xu W."/>
            <person name="Pan J."/>
            <person name="Luo Z.H."/>
            <person name="Li M."/>
        </authorList>
    </citation>
    <scope>NUCLEOTIDE SEQUENCE [LARGE SCALE GENOMIC DNA]</scope>
    <source>
        <strain evidence="1">SpSt-299</strain>
    </source>
</reference>
<accession>A0A062XXF0</accession>
<dbReference type="AlphaFoldDB" id="A0A062XXF0"/>
<name>A0A062XXF0_9BACT</name>
<proteinExistence type="predicted"/>
<gene>
    <name evidence="2" type="ORF">EG19_00560</name>
    <name evidence="1" type="ORF">ENQ31_04440</name>
</gene>
<evidence type="ECO:0000313" key="2">
    <source>
        <dbReference type="EMBL" id="KDA54094.1"/>
    </source>
</evidence>
<dbReference type="EMBL" id="JMFG01000011">
    <property type="protein sequence ID" value="KDA54094.1"/>
    <property type="molecule type" value="Genomic_DNA"/>
</dbReference>
<keyword evidence="3" id="KW-1185">Reference proteome</keyword>
<organism evidence="2 3">
    <name type="scientific">Thermoanaerobaculum aquaticum</name>
    <dbReference type="NCBI Taxonomy" id="1312852"/>
    <lineage>
        <taxon>Bacteria</taxon>
        <taxon>Pseudomonadati</taxon>
        <taxon>Acidobacteriota</taxon>
        <taxon>Thermoanaerobaculia</taxon>
        <taxon>Thermoanaerobaculales</taxon>
        <taxon>Thermoanaerobaculaceae</taxon>
        <taxon>Thermoanaerobaculum</taxon>
    </lineage>
</organism>
<sequence length="67" mass="7589">MVEEVGLQTQCPKCGELRPSWSVRECPICGKFSCMRCGVWQYGRLFCSPHCAAFFFHGDPEETPEEG</sequence>
<dbReference type="EMBL" id="DSMR01000322">
    <property type="protein sequence ID" value="HET47391.1"/>
    <property type="molecule type" value="Genomic_DNA"/>
</dbReference>
<dbReference type="InterPro" id="IPR046349">
    <property type="entry name" value="C1-like_sf"/>
</dbReference>
<evidence type="ECO:0000313" key="3">
    <source>
        <dbReference type="Proteomes" id="UP000027284"/>
    </source>
</evidence>
<dbReference type="RefSeq" id="WP_038048119.1">
    <property type="nucleotide sequence ID" value="NZ_JMFG01000011.1"/>
</dbReference>
<dbReference type="OrthoDB" id="120883at2"/>
<dbReference type="SUPFAM" id="SSF57889">
    <property type="entry name" value="Cysteine-rich domain"/>
    <property type="match status" value="1"/>
</dbReference>
<evidence type="ECO:0000313" key="1">
    <source>
        <dbReference type="EMBL" id="HET47391.1"/>
    </source>
</evidence>
<comment type="caution">
    <text evidence="2">The sequence shown here is derived from an EMBL/GenBank/DDBJ whole genome shotgun (WGS) entry which is preliminary data.</text>
</comment>
<reference evidence="2 3" key="1">
    <citation type="submission" date="2014-04" db="EMBL/GenBank/DDBJ databases">
        <title>The Genome Sequence of Thermoanaerobaculum aquaticum MP-01, The First Cultivated Group 23 Acidobacterium.</title>
        <authorList>
            <person name="Stamps B.W."/>
            <person name="Losey N.A."/>
            <person name="Lawson P.A."/>
            <person name="Stevenson B.S."/>
        </authorList>
    </citation>
    <scope>NUCLEOTIDE SEQUENCE [LARGE SCALE GENOMIC DNA]</scope>
    <source>
        <strain evidence="2 3">MP-01</strain>
    </source>
</reference>
<dbReference type="Proteomes" id="UP000027284">
    <property type="component" value="Unassembled WGS sequence"/>
</dbReference>